<dbReference type="Proteomes" id="UP000721415">
    <property type="component" value="Unassembled WGS sequence"/>
</dbReference>
<protein>
    <submittedName>
        <fullName evidence="1">Iron-sulfur cluster repair di-iron protein, ric</fullName>
    </submittedName>
</protein>
<keyword evidence="2" id="KW-1185">Reference proteome</keyword>
<proteinExistence type="predicted"/>
<name>A0ABS0LS85_9LACT</name>
<dbReference type="EMBL" id="JACBXQ010000005">
    <property type="protein sequence ID" value="MBG9987026.1"/>
    <property type="molecule type" value="Genomic_DNA"/>
</dbReference>
<evidence type="ECO:0000313" key="2">
    <source>
        <dbReference type="Proteomes" id="UP000721415"/>
    </source>
</evidence>
<evidence type="ECO:0000313" key="1">
    <source>
        <dbReference type="EMBL" id="MBG9987026.1"/>
    </source>
</evidence>
<organism evidence="1 2">
    <name type="scientific">Facklamia lactis</name>
    <dbReference type="NCBI Taxonomy" id="2749967"/>
    <lineage>
        <taxon>Bacteria</taxon>
        <taxon>Bacillati</taxon>
        <taxon>Bacillota</taxon>
        <taxon>Bacilli</taxon>
        <taxon>Lactobacillales</taxon>
        <taxon>Aerococcaceae</taxon>
        <taxon>Facklamia</taxon>
    </lineage>
</organism>
<reference evidence="1 2" key="1">
    <citation type="submission" date="2020-07" db="EMBL/GenBank/DDBJ databases">
        <title>Facklamia lactis sp. nov., isolated from raw milk.</title>
        <authorList>
            <person name="Doll E.V."/>
            <person name="Huptas C."/>
            <person name="Staib L."/>
            <person name="Wenning M."/>
            <person name="Scherer S."/>
        </authorList>
    </citation>
    <scope>NUCLEOTIDE SEQUENCE [LARGE SCALE GENOMIC DNA]</scope>
    <source>
        <strain evidence="1 2">DSM 111018</strain>
    </source>
</reference>
<sequence>MANIQTWLGRNSEKLDLYTQAISNVHGRSHPEAIEVREIYQELQSKIKHEELDHLDLDELFQTLRKLTHQYQVPDDVCPTYKEVYHLLAEADKVYHD</sequence>
<comment type="caution">
    <text evidence="1">The sequence shown here is derived from an EMBL/GenBank/DDBJ whole genome shotgun (WGS) entry which is preliminary data.</text>
</comment>
<gene>
    <name evidence="1" type="ORF">HZY91_09010</name>
</gene>
<accession>A0ABS0LS85</accession>
<dbReference type="RefSeq" id="WP_197115937.1">
    <property type="nucleotide sequence ID" value="NZ_JACBXQ010000005.1"/>
</dbReference>